<sequence length="201" mass="23407">MRKTLAIQKLQASKTQQKICSVVPPWLIVMYNSIFFRNCVTHPNAKKNELDRFCIHCLQSFCSHCLPAHAFHKQLKIRRYVYSDVINRQDLCKLFNCAGIQTYHTNKAKVVFLKQRSRHQQQSNSMDYCCTICNKSLQDNLLYCSIACKVLDICGDDEPKLVRCLKDEDGEEAPFVPRLPLTRKPRLRRSRKGVPLRAPMF</sequence>
<dbReference type="InterPro" id="IPR006734">
    <property type="entry name" value="PLATZ"/>
</dbReference>
<organism evidence="1 2">
    <name type="scientific">Gossypium arboreum</name>
    <name type="common">Tree cotton</name>
    <name type="synonym">Gossypium nanking</name>
    <dbReference type="NCBI Taxonomy" id="29729"/>
    <lineage>
        <taxon>Eukaryota</taxon>
        <taxon>Viridiplantae</taxon>
        <taxon>Streptophyta</taxon>
        <taxon>Embryophyta</taxon>
        <taxon>Tracheophyta</taxon>
        <taxon>Spermatophyta</taxon>
        <taxon>Magnoliopsida</taxon>
        <taxon>eudicotyledons</taxon>
        <taxon>Gunneridae</taxon>
        <taxon>Pentapetalae</taxon>
        <taxon>rosids</taxon>
        <taxon>malvids</taxon>
        <taxon>Malvales</taxon>
        <taxon>Malvaceae</taxon>
        <taxon>Malvoideae</taxon>
        <taxon>Gossypium</taxon>
    </lineage>
</organism>
<comment type="caution">
    <text evidence="1">The sequence shown here is derived from an EMBL/GenBank/DDBJ whole genome shotgun (WGS) entry which is preliminary data.</text>
</comment>
<keyword evidence="2" id="KW-1185">Reference proteome</keyword>
<evidence type="ECO:0000313" key="2">
    <source>
        <dbReference type="Proteomes" id="UP001358586"/>
    </source>
</evidence>
<protein>
    <recommendedName>
        <fullName evidence="3">B box-type domain-containing protein</fullName>
    </recommendedName>
</protein>
<gene>
    <name evidence="1" type="ORF">PVK06_004748</name>
</gene>
<dbReference type="PANTHER" id="PTHR31065:SF53">
    <property type="entry name" value="B BOX-TYPE DOMAIN-CONTAINING PROTEIN"/>
    <property type="match status" value="1"/>
</dbReference>
<evidence type="ECO:0008006" key="3">
    <source>
        <dbReference type="Google" id="ProtNLM"/>
    </source>
</evidence>
<dbReference type="PANTHER" id="PTHR31065">
    <property type="entry name" value="PLATZ TRANSCRIPTION FACTOR FAMILY PROTEIN"/>
    <property type="match status" value="1"/>
</dbReference>
<dbReference type="Pfam" id="PF04640">
    <property type="entry name" value="PLATZ"/>
    <property type="match status" value="1"/>
</dbReference>
<dbReference type="Proteomes" id="UP001358586">
    <property type="component" value="Chromosome 2"/>
</dbReference>
<proteinExistence type="predicted"/>
<name>A0ABR0QSV9_GOSAR</name>
<accession>A0ABR0QSV9</accession>
<dbReference type="EMBL" id="JARKNE010000002">
    <property type="protein sequence ID" value="KAK5842398.1"/>
    <property type="molecule type" value="Genomic_DNA"/>
</dbReference>
<evidence type="ECO:0000313" key="1">
    <source>
        <dbReference type="EMBL" id="KAK5842398.1"/>
    </source>
</evidence>
<reference evidence="1 2" key="1">
    <citation type="submission" date="2023-03" db="EMBL/GenBank/DDBJ databases">
        <title>WGS of Gossypium arboreum.</title>
        <authorList>
            <person name="Yu D."/>
        </authorList>
    </citation>
    <scope>NUCLEOTIDE SEQUENCE [LARGE SCALE GENOMIC DNA]</scope>
    <source>
        <tissue evidence="1">Leaf</tissue>
    </source>
</reference>